<evidence type="ECO:0000313" key="2">
    <source>
        <dbReference type="EMBL" id="ASV44751.1"/>
    </source>
</evidence>
<dbReference type="SUPFAM" id="SSF53098">
    <property type="entry name" value="Ribonuclease H-like"/>
    <property type="match status" value="1"/>
</dbReference>
<dbReference type="CDD" id="cd06127">
    <property type="entry name" value="DEDDh"/>
    <property type="match status" value="1"/>
</dbReference>
<name>A0A223W0B0_9CAUD</name>
<keyword evidence="3" id="KW-1185">Reference proteome</keyword>
<protein>
    <submittedName>
        <fullName evidence="2">Polymerase epsilon subunit</fullName>
    </submittedName>
</protein>
<dbReference type="GeneID" id="40088674"/>
<reference evidence="2 3" key="1">
    <citation type="submission" date="2017-06" db="EMBL/GenBank/DDBJ databases">
        <authorList>
            <person name="Kim H.J."/>
            <person name="Triplett B.A."/>
        </authorList>
    </citation>
    <scope>NUCLEOTIDE SEQUENCE [LARGE SCALE GENOMIC DNA]</scope>
</reference>
<dbReference type="GO" id="GO:0003676">
    <property type="term" value="F:nucleic acid binding"/>
    <property type="evidence" value="ECO:0007669"/>
    <property type="project" value="InterPro"/>
</dbReference>
<dbReference type="Proteomes" id="UP000223025">
    <property type="component" value="Segment"/>
</dbReference>
<dbReference type="SMART" id="SM00479">
    <property type="entry name" value="EXOIII"/>
    <property type="match status" value="1"/>
</dbReference>
<dbReference type="EMBL" id="MF403008">
    <property type="protein sequence ID" value="ASV44751.1"/>
    <property type="molecule type" value="Genomic_DNA"/>
</dbReference>
<dbReference type="InterPro" id="IPR013520">
    <property type="entry name" value="Ribonucl_H"/>
</dbReference>
<evidence type="ECO:0000259" key="1">
    <source>
        <dbReference type="SMART" id="SM00479"/>
    </source>
</evidence>
<dbReference type="InterPro" id="IPR012337">
    <property type="entry name" value="RNaseH-like_sf"/>
</dbReference>
<dbReference type="InterPro" id="IPR036397">
    <property type="entry name" value="RNaseH_sf"/>
</dbReference>
<evidence type="ECO:0000313" key="3">
    <source>
        <dbReference type="Proteomes" id="UP000223025"/>
    </source>
</evidence>
<proteinExistence type="predicted"/>
<dbReference type="OrthoDB" id="23067at10239"/>
<dbReference type="GO" id="GO:0008408">
    <property type="term" value="F:3'-5' exonuclease activity"/>
    <property type="evidence" value="ECO:0007669"/>
    <property type="project" value="TreeGrafter"/>
</dbReference>
<dbReference type="Gene3D" id="3.30.420.10">
    <property type="entry name" value="Ribonuclease H-like superfamily/Ribonuclease H"/>
    <property type="match status" value="1"/>
</dbReference>
<organism evidence="2 3">
    <name type="scientific">Agrobacterium phage Atu_ph07</name>
    <dbReference type="NCBI Taxonomy" id="2024264"/>
    <lineage>
        <taxon>Viruses</taxon>
        <taxon>Duplodnaviria</taxon>
        <taxon>Heunggongvirae</taxon>
        <taxon>Uroviricota</taxon>
        <taxon>Caudoviricetes</taxon>
        <taxon>Polybotosvirus</taxon>
        <taxon>Polybotosvirus Atuph07</taxon>
    </lineage>
</organism>
<dbReference type="KEGG" id="vg:40088674"/>
<dbReference type="GO" id="GO:0045004">
    <property type="term" value="P:DNA replication proofreading"/>
    <property type="evidence" value="ECO:0007669"/>
    <property type="project" value="TreeGrafter"/>
</dbReference>
<dbReference type="PANTHER" id="PTHR30231:SF37">
    <property type="entry name" value="EXODEOXYRIBONUCLEASE 10"/>
    <property type="match status" value="1"/>
</dbReference>
<feature type="domain" description="Exonuclease" evidence="1">
    <location>
        <begin position="24"/>
        <end position="187"/>
    </location>
</feature>
<dbReference type="PANTHER" id="PTHR30231">
    <property type="entry name" value="DNA POLYMERASE III SUBUNIT EPSILON"/>
    <property type="match status" value="1"/>
</dbReference>
<accession>A0A223W0B0</accession>
<dbReference type="RefSeq" id="YP_009612336.1">
    <property type="nucleotide sequence ID" value="NC_042013.1"/>
</dbReference>
<sequence>MNEDKIIKYLPAIELVGRSENDNKGTIIDTETTGIGPDDEIVEFTALHFYFNDKFEITDIDSPITLLNQPSFPIPEETTKYNGITNEMVEGHAIQKGQLDPILRDSMIVISHNAKFDRSYLEKDFHLADMVWGCSITDIDWQSKFFTSRSLDYIAFKYGFWFNAHRAEEDCLALLRILSLDGNLEELLTNTFEEQFRVNFEGTAFSEKDILKVNGCQWDGVNRVWFLPPNVATDELVTKIKGEISTGRAVKETIDMLGRYKTI</sequence>
<dbReference type="Pfam" id="PF00929">
    <property type="entry name" value="RNase_T"/>
    <property type="match status" value="1"/>
</dbReference>